<protein>
    <submittedName>
        <fullName evidence="2">Uncharacterized protein</fullName>
    </submittedName>
</protein>
<gene>
    <name evidence="2" type="ORF">BP00DRAFT_491315</name>
</gene>
<dbReference type="AlphaFoldDB" id="A0A2V5JID6"/>
<name>A0A2V5JID6_9EURO</name>
<keyword evidence="3" id="KW-1185">Reference proteome</keyword>
<accession>A0A2V5JID6</accession>
<feature type="compositionally biased region" description="Pro residues" evidence="1">
    <location>
        <begin position="148"/>
        <end position="163"/>
    </location>
</feature>
<feature type="compositionally biased region" description="Low complexity" evidence="1">
    <location>
        <begin position="91"/>
        <end position="134"/>
    </location>
</feature>
<feature type="compositionally biased region" description="Basic and acidic residues" evidence="1">
    <location>
        <begin position="286"/>
        <end position="295"/>
    </location>
</feature>
<dbReference type="Proteomes" id="UP000248817">
    <property type="component" value="Unassembled WGS sequence"/>
</dbReference>
<evidence type="ECO:0000313" key="2">
    <source>
        <dbReference type="EMBL" id="PYI36646.1"/>
    </source>
</evidence>
<dbReference type="EMBL" id="KZ825463">
    <property type="protein sequence ID" value="PYI36646.1"/>
    <property type="molecule type" value="Genomic_DNA"/>
</dbReference>
<proteinExistence type="predicted"/>
<feature type="region of interest" description="Disordered" evidence="1">
    <location>
        <begin position="90"/>
        <end position="190"/>
    </location>
</feature>
<reference evidence="2 3" key="1">
    <citation type="submission" date="2018-02" db="EMBL/GenBank/DDBJ databases">
        <title>The genomes of Aspergillus section Nigri reveals drivers in fungal speciation.</title>
        <authorList>
            <consortium name="DOE Joint Genome Institute"/>
            <person name="Vesth T.C."/>
            <person name="Nybo J."/>
            <person name="Theobald S."/>
            <person name="Brandl J."/>
            <person name="Frisvad J.C."/>
            <person name="Nielsen K.F."/>
            <person name="Lyhne E.K."/>
            <person name="Kogle M.E."/>
            <person name="Kuo A."/>
            <person name="Riley R."/>
            <person name="Clum A."/>
            <person name="Nolan M."/>
            <person name="Lipzen A."/>
            <person name="Salamov A."/>
            <person name="Henrissat B."/>
            <person name="Wiebenga A."/>
            <person name="De vries R.P."/>
            <person name="Grigoriev I.V."/>
            <person name="Mortensen U.H."/>
            <person name="Andersen M.R."/>
            <person name="Baker S.E."/>
        </authorList>
    </citation>
    <scope>NUCLEOTIDE SEQUENCE [LARGE SCALE GENOMIC DNA]</scope>
    <source>
        <strain evidence="2 3">CBS 114.80</strain>
    </source>
</reference>
<evidence type="ECO:0000313" key="3">
    <source>
        <dbReference type="Proteomes" id="UP000248817"/>
    </source>
</evidence>
<feature type="compositionally biased region" description="Basic residues" evidence="1">
    <location>
        <begin position="239"/>
        <end position="251"/>
    </location>
</feature>
<evidence type="ECO:0000256" key="1">
    <source>
        <dbReference type="SAM" id="MobiDB-lite"/>
    </source>
</evidence>
<organism evidence="2 3">
    <name type="scientific">Aspergillus indologenus CBS 114.80</name>
    <dbReference type="NCBI Taxonomy" id="1450541"/>
    <lineage>
        <taxon>Eukaryota</taxon>
        <taxon>Fungi</taxon>
        <taxon>Dikarya</taxon>
        <taxon>Ascomycota</taxon>
        <taxon>Pezizomycotina</taxon>
        <taxon>Eurotiomycetes</taxon>
        <taxon>Eurotiomycetidae</taxon>
        <taxon>Eurotiales</taxon>
        <taxon>Aspergillaceae</taxon>
        <taxon>Aspergillus</taxon>
        <taxon>Aspergillus subgen. Circumdati</taxon>
    </lineage>
</organism>
<feature type="region of interest" description="Disordered" evidence="1">
    <location>
        <begin position="234"/>
        <end position="295"/>
    </location>
</feature>
<sequence>MSLFTKTIHITAHPAPRTLSDSKLILSALQKFGEVVTFRNLRYDVTNPPTTTTATTRPQSHNIIAIYESAAAATAACAASPLSIPLTPDAQAQLQQSQSQSPPQSQSQSQSPPQLQSQSQLQSQPHSQAQAQITQPPPPKQNQYYTPLPLPPQHAPPDAPPDAAPHNRSALDPTPSDEDHPTTSISCTLTASRTNHAAAIRRNPWYAGFEVERTSHPRMVADLLHAGIPLRELADGPAGRRKGAGVPHGRRQRVEAETGRWGAGSLMGLFRGELRGNNNGGGEVGGRGKGEEEEE</sequence>